<keyword evidence="4" id="KW-1185">Reference proteome</keyword>
<comment type="caution">
    <text evidence="3">The sequence shown here is derived from an EMBL/GenBank/DDBJ whole genome shotgun (WGS) entry which is preliminary data.</text>
</comment>
<organism evidence="3 4">
    <name type="scientific">Pseudoroseomonas ludipueritiae</name>
    <dbReference type="NCBI Taxonomy" id="198093"/>
    <lineage>
        <taxon>Bacteria</taxon>
        <taxon>Pseudomonadati</taxon>
        <taxon>Pseudomonadota</taxon>
        <taxon>Alphaproteobacteria</taxon>
        <taxon>Acetobacterales</taxon>
        <taxon>Acetobacteraceae</taxon>
        <taxon>Pseudoroseomonas</taxon>
    </lineage>
</organism>
<feature type="chain" id="PRO_5045834722" evidence="2">
    <location>
        <begin position="24"/>
        <end position="103"/>
    </location>
</feature>
<sequence length="103" mass="9992">MLKRPLLAIAMLASGLGAGTGLAANTPPMSRQDSVEQVVGAGQTASLCLTRDSSVTVSAVRCRRTEGVGDSSPGRAGAPQSVEAAPPDDAPAPQAPGGAAGPG</sequence>
<accession>A0ABR7RG22</accession>
<feature type="signal peptide" evidence="2">
    <location>
        <begin position="1"/>
        <end position="23"/>
    </location>
</feature>
<evidence type="ECO:0000256" key="2">
    <source>
        <dbReference type="SAM" id="SignalP"/>
    </source>
</evidence>
<name>A0ABR7RG22_9PROT</name>
<dbReference type="Proteomes" id="UP000603940">
    <property type="component" value="Unassembled WGS sequence"/>
</dbReference>
<dbReference type="EMBL" id="JACTUZ010000330">
    <property type="protein sequence ID" value="MBC9180422.1"/>
    <property type="molecule type" value="Genomic_DNA"/>
</dbReference>
<evidence type="ECO:0000313" key="4">
    <source>
        <dbReference type="Proteomes" id="UP000603940"/>
    </source>
</evidence>
<evidence type="ECO:0000313" key="3">
    <source>
        <dbReference type="EMBL" id="MBC9180422.1"/>
    </source>
</evidence>
<dbReference type="RefSeq" id="WP_202986895.1">
    <property type="nucleotide sequence ID" value="NZ_JACTUZ010000330.1"/>
</dbReference>
<reference evidence="3 4" key="1">
    <citation type="journal article" date="2009" name="Int. J. Syst. Evol. Microbiol.">
        <title>Transfer of Teichococcus ludipueritiae and Muricoccus roseus to the genus Roseomonas, as Roseomonas ludipueritiae comb. nov. and Roseomonas rosea comb. nov., respectively, and emended description of the genus Roseomonas.</title>
        <authorList>
            <person name="Sanchez-Porro C."/>
            <person name="Gallego V."/>
            <person name="Busse H.J."/>
            <person name="Kampfer P."/>
            <person name="Ventosa A."/>
        </authorList>
    </citation>
    <scope>NUCLEOTIDE SEQUENCE [LARGE SCALE GENOMIC DNA]</scope>
    <source>
        <strain evidence="3 4">DSM 14915</strain>
    </source>
</reference>
<keyword evidence="2" id="KW-0732">Signal</keyword>
<evidence type="ECO:0000256" key="1">
    <source>
        <dbReference type="SAM" id="MobiDB-lite"/>
    </source>
</evidence>
<feature type="non-terminal residue" evidence="3">
    <location>
        <position position="103"/>
    </location>
</feature>
<feature type="region of interest" description="Disordered" evidence="1">
    <location>
        <begin position="63"/>
        <end position="103"/>
    </location>
</feature>
<gene>
    <name evidence="3" type="ORF">IBL25_26090</name>
</gene>
<protein>
    <submittedName>
        <fullName evidence="3">Uncharacterized protein</fullName>
    </submittedName>
</protein>
<proteinExistence type="predicted"/>